<dbReference type="EMBL" id="JAAGLU010000026">
    <property type="protein sequence ID" value="NEC89767.1"/>
    <property type="molecule type" value="Genomic_DNA"/>
</dbReference>
<keyword evidence="1" id="KW-0732">Signal</keyword>
<gene>
    <name evidence="2" type="ORF">G3I71_29035</name>
</gene>
<protein>
    <recommendedName>
        <fullName evidence="3">Calcium-binding protein</fullName>
    </recommendedName>
</protein>
<evidence type="ECO:0000313" key="2">
    <source>
        <dbReference type="EMBL" id="NEC89767.1"/>
    </source>
</evidence>
<feature type="signal peptide" evidence="1">
    <location>
        <begin position="1"/>
        <end position="33"/>
    </location>
</feature>
<proteinExistence type="predicted"/>
<comment type="caution">
    <text evidence="2">The sequence shown here is derived from an EMBL/GenBank/DDBJ whole genome shotgun (WGS) entry which is preliminary data.</text>
</comment>
<reference evidence="2" key="1">
    <citation type="submission" date="2020-01" db="EMBL/GenBank/DDBJ databases">
        <title>Insect and environment-associated Actinomycetes.</title>
        <authorList>
            <person name="Currrie C."/>
            <person name="Chevrette M."/>
            <person name="Carlson C."/>
            <person name="Stubbendieck R."/>
            <person name="Wendt-Pienkowski E."/>
        </authorList>
    </citation>
    <scope>NUCLEOTIDE SEQUENCE</scope>
    <source>
        <strain evidence="2">SID12501</strain>
    </source>
</reference>
<dbReference type="AlphaFoldDB" id="A0A6B3BZ93"/>
<organism evidence="2">
    <name type="scientific">Streptomyces sp. SID12501</name>
    <dbReference type="NCBI Taxonomy" id="2706042"/>
    <lineage>
        <taxon>Bacteria</taxon>
        <taxon>Bacillati</taxon>
        <taxon>Actinomycetota</taxon>
        <taxon>Actinomycetes</taxon>
        <taxon>Kitasatosporales</taxon>
        <taxon>Streptomycetaceae</taxon>
        <taxon>Streptomyces</taxon>
    </lineage>
</organism>
<name>A0A6B3BZ93_9ACTN</name>
<accession>A0A6B3BZ93</accession>
<evidence type="ECO:0000256" key="1">
    <source>
        <dbReference type="SAM" id="SignalP"/>
    </source>
</evidence>
<evidence type="ECO:0008006" key="3">
    <source>
        <dbReference type="Google" id="ProtNLM"/>
    </source>
</evidence>
<sequence length="273" mass="29264">MNTGIRGRRRTAAVIATAGALALSVLNAPAAQAQDTGIVVTDLVINNGKPVVVGTSRVVEPSFTFDMTLPPGYDTNHPLRYDAQPFLYQRSVLSPEVQLSLRTCYEVSLKKAHCEGTLSIDPDPSQGQIVSNRDATKWKIGVALALFKANGEVVQEFETRPGGVSLRRAAKLTVADVTPEPVAKGKKVTVVGKLTRANWSTHKNGPYAGSSVSLQFRAKGASTFKTLKKVTTNSAGALRTQVTASTDGFFRWVYYGNTTTGTATSGQDYIDVR</sequence>
<feature type="chain" id="PRO_5025683365" description="Calcium-binding protein" evidence="1">
    <location>
        <begin position="34"/>
        <end position="273"/>
    </location>
</feature>
<dbReference type="RefSeq" id="WP_164318999.1">
    <property type="nucleotide sequence ID" value="NZ_JAAGLU010000026.1"/>
</dbReference>